<keyword evidence="1" id="KW-0472">Membrane</keyword>
<keyword evidence="3" id="KW-1185">Reference proteome</keyword>
<sequence length="57" mass="6728">MVDTLICFTPFFVGISFNYFINFYVSYIHIISISYMYLCFLDHQPDFARKSLSKVNG</sequence>
<evidence type="ECO:0000256" key="1">
    <source>
        <dbReference type="SAM" id="Phobius"/>
    </source>
</evidence>
<gene>
    <name evidence="2" type="ORF">Lalb_Chr20g0120201</name>
</gene>
<proteinExistence type="predicted"/>
<keyword evidence="1" id="KW-0812">Transmembrane</keyword>
<feature type="transmembrane region" description="Helical" evidence="1">
    <location>
        <begin position="20"/>
        <end position="41"/>
    </location>
</feature>
<reference evidence="3" key="1">
    <citation type="journal article" date="2020" name="Nat. Commun.">
        <title>Genome sequence of the cluster root forming white lupin.</title>
        <authorList>
            <person name="Hufnagel B."/>
            <person name="Marques A."/>
            <person name="Soriano A."/>
            <person name="Marques L."/>
            <person name="Divol F."/>
            <person name="Doumas P."/>
            <person name="Sallet E."/>
            <person name="Mancinotti D."/>
            <person name="Carrere S."/>
            <person name="Marande W."/>
            <person name="Arribat S."/>
            <person name="Keller J."/>
            <person name="Huneau C."/>
            <person name="Blein T."/>
            <person name="Aime D."/>
            <person name="Laguerre M."/>
            <person name="Taylor J."/>
            <person name="Schubert V."/>
            <person name="Nelson M."/>
            <person name="Geu-Flores F."/>
            <person name="Crespi M."/>
            <person name="Gallardo-Guerrero K."/>
            <person name="Delaux P.-M."/>
            <person name="Salse J."/>
            <person name="Berges H."/>
            <person name="Guyot R."/>
            <person name="Gouzy J."/>
            <person name="Peret B."/>
        </authorList>
    </citation>
    <scope>NUCLEOTIDE SEQUENCE [LARGE SCALE GENOMIC DNA]</scope>
    <source>
        <strain evidence="3">cv. Amiga</strain>
    </source>
</reference>
<dbReference type="Proteomes" id="UP000447434">
    <property type="component" value="Chromosome 20"/>
</dbReference>
<organism evidence="2 3">
    <name type="scientific">Lupinus albus</name>
    <name type="common">White lupine</name>
    <name type="synonym">Lupinus termis</name>
    <dbReference type="NCBI Taxonomy" id="3870"/>
    <lineage>
        <taxon>Eukaryota</taxon>
        <taxon>Viridiplantae</taxon>
        <taxon>Streptophyta</taxon>
        <taxon>Embryophyta</taxon>
        <taxon>Tracheophyta</taxon>
        <taxon>Spermatophyta</taxon>
        <taxon>Magnoliopsida</taxon>
        <taxon>eudicotyledons</taxon>
        <taxon>Gunneridae</taxon>
        <taxon>Pentapetalae</taxon>
        <taxon>rosids</taxon>
        <taxon>fabids</taxon>
        <taxon>Fabales</taxon>
        <taxon>Fabaceae</taxon>
        <taxon>Papilionoideae</taxon>
        <taxon>50 kb inversion clade</taxon>
        <taxon>genistoids sensu lato</taxon>
        <taxon>core genistoids</taxon>
        <taxon>Genisteae</taxon>
        <taxon>Lupinus</taxon>
    </lineage>
</organism>
<evidence type="ECO:0000313" key="3">
    <source>
        <dbReference type="Proteomes" id="UP000447434"/>
    </source>
</evidence>
<protein>
    <submittedName>
        <fullName evidence="2">Uncharacterized protein</fullName>
    </submittedName>
</protein>
<dbReference type="AlphaFoldDB" id="A0A6A4NQ57"/>
<accession>A0A6A4NQ57</accession>
<evidence type="ECO:0000313" key="2">
    <source>
        <dbReference type="EMBL" id="KAE9591602.1"/>
    </source>
</evidence>
<keyword evidence="1" id="KW-1133">Transmembrane helix</keyword>
<comment type="caution">
    <text evidence="2">The sequence shown here is derived from an EMBL/GenBank/DDBJ whole genome shotgun (WGS) entry which is preliminary data.</text>
</comment>
<dbReference type="EMBL" id="WOCE01000020">
    <property type="protein sequence ID" value="KAE9591602.1"/>
    <property type="molecule type" value="Genomic_DNA"/>
</dbReference>
<name>A0A6A4NQ57_LUPAL</name>